<dbReference type="PANTHER" id="PTHR36932:SF1">
    <property type="entry name" value="CAPSULAR POLYSACCHARIDE BIOSYNTHESIS PROTEIN"/>
    <property type="match status" value="1"/>
</dbReference>
<dbReference type="SUPFAM" id="SSF56801">
    <property type="entry name" value="Acetyl-CoA synthetase-like"/>
    <property type="match status" value="1"/>
</dbReference>
<sequence length="338" mass="39176">TGTPLKVLWDQNTCIYTNAVDWRQKAWAGVNYRDKIALLLGRPVVSTRRIKKPFWQMNHIHNQLWMSSFHLSDDNIIYYIEKLSSYKPVAIEGYPSTLYILAEYMNRNNIVLPVKAAFSSSETLLDFQREEIEKAFSCELYDFYGLAERTVFATECKYHDGKHLNHEYGFTEIVNDADLRVETGEKGYLVSTSLQNYGMPLIRYKTTDITQFKANTCSCGRHMPRIENISTKAEDIVVTPDGKMISASILTHPFKMVNGINKSQIIQEQLDRISLKLVTDDRFNKDEENSLLENFRYRVGNNIEINIEFVNDIPRTKSGKYRWVISKVPKGQLNKDLQ</sequence>
<accession>A0A3B0YY52</accession>
<dbReference type="InterPro" id="IPR042099">
    <property type="entry name" value="ANL_N_sf"/>
</dbReference>
<gene>
    <name evidence="1" type="ORF">MNBD_GAMMA12-2373</name>
</gene>
<dbReference type="AlphaFoldDB" id="A0A3B0YY52"/>
<evidence type="ECO:0000313" key="1">
    <source>
        <dbReference type="EMBL" id="VAW80307.1"/>
    </source>
</evidence>
<name>A0A3B0YY52_9ZZZZ</name>
<proteinExistence type="predicted"/>
<organism evidence="1">
    <name type="scientific">hydrothermal vent metagenome</name>
    <dbReference type="NCBI Taxonomy" id="652676"/>
    <lineage>
        <taxon>unclassified sequences</taxon>
        <taxon>metagenomes</taxon>
        <taxon>ecological metagenomes</taxon>
    </lineage>
</organism>
<dbReference type="EMBL" id="UOFL01000196">
    <property type="protein sequence ID" value="VAW80307.1"/>
    <property type="molecule type" value="Genomic_DNA"/>
</dbReference>
<dbReference type="InterPro" id="IPR053158">
    <property type="entry name" value="CapK_Type1_Caps_Biosynth"/>
</dbReference>
<reference evidence="1" key="1">
    <citation type="submission" date="2018-06" db="EMBL/GenBank/DDBJ databases">
        <authorList>
            <person name="Zhirakovskaya E."/>
        </authorList>
    </citation>
    <scope>NUCLEOTIDE SEQUENCE</scope>
</reference>
<evidence type="ECO:0008006" key="2">
    <source>
        <dbReference type="Google" id="ProtNLM"/>
    </source>
</evidence>
<protein>
    <recommendedName>
        <fullName evidence="2">Phenylacetate--CoA ligase family protein</fullName>
    </recommendedName>
</protein>
<dbReference type="Gene3D" id="3.40.50.12780">
    <property type="entry name" value="N-terminal domain of ligase-like"/>
    <property type="match status" value="1"/>
</dbReference>
<dbReference type="PANTHER" id="PTHR36932">
    <property type="entry name" value="CAPSULAR POLYSACCHARIDE BIOSYNTHESIS PROTEIN"/>
    <property type="match status" value="1"/>
</dbReference>
<feature type="non-terminal residue" evidence="1">
    <location>
        <position position="1"/>
    </location>
</feature>